<organism evidence="2 3">
    <name type="scientific">Kushneria sinocarnis</name>
    <dbReference type="NCBI Taxonomy" id="595502"/>
    <lineage>
        <taxon>Bacteria</taxon>
        <taxon>Pseudomonadati</taxon>
        <taxon>Pseudomonadota</taxon>
        <taxon>Gammaproteobacteria</taxon>
        <taxon>Oceanospirillales</taxon>
        <taxon>Halomonadaceae</taxon>
        <taxon>Kushneria</taxon>
    </lineage>
</organism>
<dbReference type="Pfam" id="PF01869">
    <property type="entry name" value="BcrAD_BadFG"/>
    <property type="match status" value="1"/>
</dbReference>
<dbReference type="OrthoDB" id="9816014at2"/>
<comment type="caution">
    <text evidence="2">The sequence shown here is derived from an EMBL/GenBank/DDBJ whole genome shotgun (WGS) entry which is preliminary data.</text>
</comment>
<dbReference type="PANTHER" id="PTHR43190">
    <property type="entry name" value="N-ACETYL-D-GLUCOSAMINE KINASE"/>
    <property type="match status" value="1"/>
</dbReference>
<keyword evidence="2" id="KW-0808">Transferase</keyword>
<evidence type="ECO:0000259" key="1">
    <source>
        <dbReference type="Pfam" id="PF01869"/>
    </source>
</evidence>
<protein>
    <submittedName>
        <fullName evidence="2">Glucosamine kinase</fullName>
    </submittedName>
</protein>
<keyword evidence="3" id="KW-1185">Reference proteome</keyword>
<dbReference type="PANTHER" id="PTHR43190:SF3">
    <property type="entry name" value="N-ACETYL-D-GLUCOSAMINE KINASE"/>
    <property type="match status" value="1"/>
</dbReference>
<dbReference type="Gene3D" id="3.30.420.40">
    <property type="match status" value="2"/>
</dbReference>
<gene>
    <name evidence="2" type="ORF">C7446_2491</name>
</gene>
<reference evidence="2 3" key="1">
    <citation type="submission" date="2018-10" db="EMBL/GenBank/DDBJ databases">
        <title>Genomic Encyclopedia of Type Strains, Phase IV (KMG-IV): sequencing the most valuable type-strain genomes for metagenomic binning, comparative biology and taxonomic classification.</title>
        <authorList>
            <person name="Goeker M."/>
        </authorList>
    </citation>
    <scope>NUCLEOTIDE SEQUENCE [LARGE SCALE GENOMIC DNA]</scope>
    <source>
        <strain evidence="2 3">DSM 23229</strain>
    </source>
</reference>
<dbReference type="GO" id="GO:0016301">
    <property type="term" value="F:kinase activity"/>
    <property type="evidence" value="ECO:0007669"/>
    <property type="project" value="UniProtKB-KW"/>
</dbReference>
<sequence length="296" mass="30736">MQTADIAIGVDGGGSGTRVCVTRGGRVVERTGPPSGLALGIGRAWQHIRQTVAEALAEWGECFEPARCAMALGLAGANQQQWRQAFIEAAPPLAALQVESDAFTTLIGAHGGEPGAIVAVGTGSVGAALAPDGTRRFVGGYGFPAGDEASGAWLGLRITRHLQHVLDGRAGTDELARALQAAIGADVPETPMETPAALTTWLSRADQTRYAALAPLVLAHADHPVADALLNRAGSEIALMLQALDPHERLPLALCGGLGEPLSLWLPARFERRLCPPRESAVAGALRLARELLQAA</sequence>
<dbReference type="InterPro" id="IPR052519">
    <property type="entry name" value="Euk-type_GlcNAc_Kinase"/>
</dbReference>
<keyword evidence="2" id="KW-0418">Kinase</keyword>
<dbReference type="InterPro" id="IPR043129">
    <property type="entry name" value="ATPase_NBD"/>
</dbReference>
<proteinExistence type="predicted"/>
<dbReference type="RefSeq" id="WP_121173415.1">
    <property type="nucleotide sequence ID" value="NZ_RBIN01000007.1"/>
</dbReference>
<dbReference type="Proteomes" id="UP000281975">
    <property type="component" value="Unassembled WGS sequence"/>
</dbReference>
<name>A0A420WUF5_9GAMM</name>
<dbReference type="SUPFAM" id="SSF53067">
    <property type="entry name" value="Actin-like ATPase domain"/>
    <property type="match status" value="2"/>
</dbReference>
<dbReference type="InterPro" id="IPR002731">
    <property type="entry name" value="ATPase_BadF"/>
</dbReference>
<dbReference type="CDD" id="cd24082">
    <property type="entry name" value="ASKHA_NBD_GspK-like"/>
    <property type="match status" value="1"/>
</dbReference>
<feature type="domain" description="ATPase BadF/BadG/BcrA/BcrD type" evidence="1">
    <location>
        <begin position="8"/>
        <end position="244"/>
    </location>
</feature>
<accession>A0A420WUF5</accession>
<evidence type="ECO:0000313" key="3">
    <source>
        <dbReference type="Proteomes" id="UP000281975"/>
    </source>
</evidence>
<dbReference type="AlphaFoldDB" id="A0A420WUF5"/>
<dbReference type="EMBL" id="RBIN01000007">
    <property type="protein sequence ID" value="RKQ97074.1"/>
    <property type="molecule type" value="Genomic_DNA"/>
</dbReference>
<evidence type="ECO:0000313" key="2">
    <source>
        <dbReference type="EMBL" id="RKQ97074.1"/>
    </source>
</evidence>